<feature type="domain" description="Pterin-binding" evidence="9">
    <location>
        <begin position="1"/>
        <end position="250"/>
    </location>
</feature>
<keyword evidence="6" id="KW-0479">Metal-binding</keyword>
<evidence type="ECO:0000256" key="6">
    <source>
        <dbReference type="ARBA" id="ARBA00022723"/>
    </source>
</evidence>
<dbReference type="PROSITE" id="PS00793">
    <property type="entry name" value="DHPS_2"/>
    <property type="match status" value="1"/>
</dbReference>
<dbReference type="InterPro" id="IPR045031">
    <property type="entry name" value="DHP_synth-like"/>
</dbReference>
<dbReference type="InterPro" id="IPR006390">
    <property type="entry name" value="DHP_synth_dom"/>
</dbReference>
<evidence type="ECO:0000259" key="9">
    <source>
        <dbReference type="PROSITE" id="PS50972"/>
    </source>
</evidence>
<protein>
    <recommendedName>
        <fullName evidence="4">dihydropteroate synthase</fullName>
        <ecNumber evidence="4">2.5.1.15</ecNumber>
    </recommendedName>
</protein>
<dbReference type="NCBIfam" id="TIGR01496">
    <property type="entry name" value="DHPS"/>
    <property type="match status" value="1"/>
</dbReference>
<name>A0ABW6DDQ7_9BACT</name>
<organism evidence="10 11">
    <name type="scientific">Aquirufa avitistagni</name>
    <dbReference type="NCBI Taxonomy" id="3104728"/>
    <lineage>
        <taxon>Bacteria</taxon>
        <taxon>Pseudomonadati</taxon>
        <taxon>Bacteroidota</taxon>
        <taxon>Cytophagia</taxon>
        <taxon>Cytophagales</taxon>
        <taxon>Flectobacillaceae</taxon>
        <taxon>Aquirufa</taxon>
    </lineage>
</organism>
<dbReference type="PROSITE" id="PS50972">
    <property type="entry name" value="PTERIN_BINDING"/>
    <property type="match status" value="1"/>
</dbReference>
<dbReference type="EC" id="2.5.1.15" evidence="4"/>
<evidence type="ECO:0000256" key="8">
    <source>
        <dbReference type="ARBA" id="ARBA00022909"/>
    </source>
</evidence>
<gene>
    <name evidence="10" type="primary">folP</name>
    <name evidence="10" type="ORF">U0R10_10405</name>
</gene>
<comment type="caution">
    <text evidence="10">The sequence shown here is derived from an EMBL/GenBank/DDBJ whole genome shotgun (WGS) entry which is preliminary data.</text>
</comment>
<keyword evidence="7" id="KW-0460">Magnesium</keyword>
<evidence type="ECO:0000256" key="4">
    <source>
        <dbReference type="ARBA" id="ARBA00012458"/>
    </source>
</evidence>
<comment type="pathway">
    <text evidence="3">Cofactor biosynthesis; tetrahydrofolate biosynthesis; 7,8-dihydrofolate from 2-amino-4-hydroxy-6-hydroxymethyl-7,8-dihydropteridine diphosphate and 4-aminobenzoate: step 1/2.</text>
</comment>
<evidence type="ECO:0000256" key="1">
    <source>
        <dbReference type="ARBA" id="ARBA00000012"/>
    </source>
</evidence>
<dbReference type="SUPFAM" id="SSF51717">
    <property type="entry name" value="Dihydropteroate synthetase-like"/>
    <property type="match status" value="1"/>
</dbReference>
<reference evidence="10 11" key="1">
    <citation type="submission" date="2024-03" db="EMBL/GenBank/DDBJ databases">
        <title>Aquirufa genome sequencing.</title>
        <authorList>
            <person name="Pitt A."/>
            <person name="Hahn M.W."/>
        </authorList>
    </citation>
    <scope>NUCLEOTIDE SEQUENCE [LARGE SCALE GENOMIC DNA]</scope>
    <source>
        <strain evidence="10 11">OSTEICH-129V</strain>
    </source>
</reference>
<dbReference type="CDD" id="cd00739">
    <property type="entry name" value="DHPS"/>
    <property type="match status" value="1"/>
</dbReference>
<dbReference type="PANTHER" id="PTHR20941:SF1">
    <property type="entry name" value="FOLIC ACID SYNTHESIS PROTEIN FOL1"/>
    <property type="match status" value="1"/>
</dbReference>
<dbReference type="Gene3D" id="3.20.20.20">
    <property type="entry name" value="Dihydropteroate synthase-like"/>
    <property type="match status" value="1"/>
</dbReference>
<dbReference type="InterPro" id="IPR000489">
    <property type="entry name" value="Pterin-binding_dom"/>
</dbReference>
<keyword evidence="11" id="KW-1185">Reference proteome</keyword>
<evidence type="ECO:0000256" key="3">
    <source>
        <dbReference type="ARBA" id="ARBA00004763"/>
    </source>
</evidence>
<dbReference type="GO" id="GO:0004156">
    <property type="term" value="F:dihydropteroate synthase activity"/>
    <property type="evidence" value="ECO:0007669"/>
    <property type="project" value="UniProtKB-EC"/>
</dbReference>
<evidence type="ECO:0000313" key="11">
    <source>
        <dbReference type="Proteomes" id="UP001598138"/>
    </source>
</evidence>
<comment type="cofactor">
    <cofactor evidence="2">
        <name>Mg(2+)</name>
        <dbReference type="ChEBI" id="CHEBI:18420"/>
    </cofactor>
</comment>
<dbReference type="Proteomes" id="UP001598138">
    <property type="component" value="Unassembled WGS sequence"/>
</dbReference>
<sequence length="264" mass="28649">MGILNITPDSFYEGSRVADVEICRERAAGMIALGANILDVGGHSTRPGAASVSTQEEIDRVVPVIRMLKEAFPDVIISIDTYRLAVAQAAFMAGADLFNDIGAGQMDDGIFEWVAAHKIPYVLTHSVGKFAEVHEVPNYQQVVEDVWSNLALKLQELRQLGAVDICIDPGFGFSKSLEHNYELLAHLENFTNLGAPVLVGLSRKTMIYKELGITAAQSLNGTSVLHTIALQKGASILRVHDVAEAAEVIHLVEKIKQYGISNLV</sequence>
<dbReference type="Pfam" id="PF00809">
    <property type="entry name" value="Pterin_bind"/>
    <property type="match status" value="1"/>
</dbReference>
<accession>A0ABW6DDQ7</accession>
<comment type="catalytic activity">
    <reaction evidence="1">
        <text>(7,8-dihydropterin-6-yl)methyl diphosphate + 4-aminobenzoate = 7,8-dihydropteroate + diphosphate</text>
        <dbReference type="Rhea" id="RHEA:19949"/>
        <dbReference type="ChEBI" id="CHEBI:17836"/>
        <dbReference type="ChEBI" id="CHEBI:17839"/>
        <dbReference type="ChEBI" id="CHEBI:33019"/>
        <dbReference type="ChEBI" id="CHEBI:72950"/>
        <dbReference type="EC" id="2.5.1.15"/>
    </reaction>
</comment>
<keyword evidence="8" id="KW-0289">Folate biosynthesis</keyword>
<evidence type="ECO:0000313" key="10">
    <source>
        <dbReference type="EMBL" id="MFD3395031.1"/>
    </source>
</evidence>
<dbReference type="InterPro" id="IPR011005">
    <property type="entry name" value="Dihydropteroate_synth-like_sf"/>
</dbReference>
<proteinExistence type="predicted"/>
<dbReference type="PANTHER" id="PTHR20941">
    <property type="entry name" value="FOLATE SYNTHESIS PROTEINS"/>
    <property type="match status" value="1"/>
</dbReference>
<dbReference type="EMBL" id="JBBKXZ010000004">
    <property type="protein sequence ID" value="MFD3395031.1"/>
    <property type="molecule type" value="Genomic_DNA"/>
</dbReference>
<keyword evidence="5 10" id="KW-0808">Transferase</keyword>
<evidence type="ECO:0000256" key="5">
    <source>
        <dbReference type="ARBA" id="ARBA00022679"/>
    </source>
</evidence>
<evidence type="ECO:0000256" key="7">
    <source>
        <dbReference type="ARBA" id="ARBA00022842"/>
    </source>
</evidence>
<evidence type="ECO:0000256" key="2">
    <source>
        <dbReference type="ARBA" id="ARBA00001946"/>
    </source>
</evidence>